<evidence type="ECO:0000313" key="2">
    <source>
        <dbReference type="EMBL" id="AVI43376.1"/>
    </source>
</evidence>
<organism evidence="2">
    <name type="scientific">Klebsiella pneumoniae</name>
    <dbReference type="NCBI Taxonomy" id="573"/>
    <lineage>
        <taxon>Bacteria</taxon>
        <taxon>Pseudomonadati</taxon>
        <taxon>Pseudomonadota</taxon>
        <taxon>Gammaproteobacteria</taxon>
        <taxon>Enterobacterales</taxon>
        <taxon>Enterobacteriaceae</taxon>
        <taxon>Klebsiella/Raoultella group</taxon>
        <taxon>Klebsiella</taxon>
        <taxon>Klebsiella pneumoniae complex</taxon>
    </lineage>
</organism>
<evidence type="ECO:0000256" key="1">
    <source>
        <dbReference type="SAM" id="SignalP"/>
    </source>
</evidence>
<feature type="chain" id="PRO_5015115709" evidence="1">
    <location>
        <begin position="21"/>
        <end position="112"/>
    </location>
</feature>
<geneLocation type="plasmid" evidence="2">
    <name>pUJ-1KPC</name>
</geneLocation>
<name>A0A2P1BNP8_KLEPN</name>
<dbReference type="AlphaFoldDB" id="A0A2P1BNP8"/>
<keyword evidence="2" id="KW-0614">Plasmid</keyword>
<feature type="signal peptide" evidence="1">
    <location>
        <begin position="1"/>
        <end position="20"/>
    </location>
</feature>
<dbReference type="EMBL" id="MG700548">
    <property type="protein sequence ID" value="AVI43376.1"/>
    <property type="molecule type" value="Genomic_DNA"/>
</dbReference>
<reference evidence="2" key="1">
    <citation type="submission" date="2017-12" db="EMBL/GenBank/DDBJ databases">
        <title>Insights into the successfully spreading KPC-encoding IncII plasmids.</title>
        <authorList>
            <person name="Brandt C."/>
            <person name="Pletz M.W."/>
            <person name="Makarewicz O."/>
        </authorList>
    </citation>
    <scope>NUCLEOTIDE SEQUENCE</scope>
    <source>
        <strain evidence="2">UR15381</strain>
        <plasmid evidence="2">pUJ-1KPC</plasmid>
    </source>
</reference>
<accession>A0A2P1BNP8</accession>
<proteinExistence type="predicted"/>
<sequence length="112" mass="12774">MLRLKGCLLAACLLSPLTQAADLGTGDLWPVREQDMLQLITQRLQSLQSSGQWDQTMDAFKQRVIENSQRPAPVEGIKRAEKYEQRWFDPSIRLTEDLKDNEGGCLPARAMW</sequence>
<protein>
    <submittedName>
        <fullName evidence="2">Uncharacterized protein</fullName>
    </submittedName>
</protein>
<keyword evidence="1" id="KW-0732">Signal</keyword>